<reference evidence="2 3" key="1">
    <citation type="submission" date="2015-12" db="EMBL/GenBank/DDBJ databases">
        <title>Genome sequence of Tistrella mobilis MCCC 1A02139.</title>
        <authorList>
            <person name="Lu L."/>
            <person name="Lai Q."/>
            <person name="Shao Z."/>
            <person name="Qian P."/>
        </authorList>
    </citation>
    <scope>NUCLEOTIDE SEQUENCE [LARGE SCALE GENOMIC DNA]</scope>
    <source>
        <strain evidence="2 3">MCCC 1A02139</strain>
    </source>
</reference>
<dbReference type="SUPFAM" id="SSF103515">
    <property type="entry name" value="Autotransporter"/>
    <property type="match status" value="1"/>
</dbReference>
<evidence type="ECO:0000313" key="3">
    <source>
        <dbReference type="Proteomes" id="UP000075787"/>
    </source>
</evidence>
<dbReference type="RefSeq" id="WP_062761722.1">
    <property type="nucleotide sequence ID" value="NZ_CP121045.1"/>
</dbReference>
<dbReference type="InterPro" id="IPR005546">
    <property type="entry name" value="Autotransporte_beta"/>
</dbReference>
<dbReference type="Pfam" id="PF03797">
    <property type="entry name" value="Autotransporter"/>
    <property type="match status" value="1"/>
</dbReference>
<dbReference type="SMART" id="SM00869">
    <property type="entry name" value="Autotransporter"/>
    <property type="match status" value="1"/>
</dbReference>
<name>A0A161R7K8_9PROT</name>
<dbReference type="PROSITE" id="PS51208">
    <property type="entry name" value="AUTOTRANSPORTER"/>
    <property type="match status" value="1"/>
</dbReference>
<protein>
    <recommendedName>
        <fullName evidence="1">Autotransporter domain-containing protein</fullName>
    </recommendedName>
</protein>
<sequence>MAGHPRSLCHEVDLSRRLSHLRRRLMAGAAMTVMVWGAGSRDEVLAETIPVGSGDTPLRLEELSDLPTTVEITAGASRTVTGDAPAVASETAGWTLENGGEITAEGLAVGLVGSTLVNGSDGRITGAAGVQMADPDGTAGLGVENAGVITGQAGAGLVAEGSGLFALDNRASGAIFAAGPALAVQAVGAVIGNDGTIQSSGTDGALIGAGNVVLANGANGVIIGDAIGLGITGGAVEVTNAGTIAGGANSAQPVAGGIAIQADTATVRNEAGGTVLGREAGVTVEAADTAEVVNGGVLNGVMIDGETQALLRNLAGGSITAETDNLVTGRGIVRVENTGTIEAGAPGQGSEIGLIAGMREGAERPAETTLINEAGGRITGFNGAAVLSGDVIRIENRGTIDGILAPAVSATADVTHVVNEGLVAGGTGFLIDGDATLTNAAVGEILTWGTAVFATGAADVVNAGQIVTVHGVVPADVPDGAVAVGSGSHVDNLAGGVILNRRWSGIAVSDGLGDEDPADRETVIENAGLIRSEGRGRGVTVDVAGRVTISNRQGGTILSAGAEGILLQAGTIAIDNAGAIIGGSADEDVEMIAGVAALGDRTVVTNRAGAIIAGDGMGVSLTAADEAVIENAGFVNGVVVDGGMSTRLDNAATGVVAAYEQNGLLGKAITVDNAGAIQGGVSALVLGGDTGRVVNTGTIEGGSGAGIASVTTAGTSVANSGAITGGVVGIGTEGGLTLENTGRISGGFVAVKAVGSATVDNRAGGEIVSEGSAIEVVGEALITNAGLIRSEQGIAIAVEGDAVVGNAAGGVIEAAGPALLLAGTASLTNAGRISSTDPTFGGDDAEGVAILAGSGGLIANTGVIESGAGAIMIGDVADDAGELTTAIANDGLIQARGDGVALAADIVGGLEIANTNTIVAADGPAMQVTAGEVLLGNGGVIVSDGGTGIRLEANTVSVSNGAGALIRGGGGGDEDGGMSVLGGTIDIGNAGVITGVLTGLGAAGEEVTVTNDVDGVIAGSFQGIGLAAAHNATIDNAGYISGLMAAADDGVLSLQNGETGVIAGNAPNRLTGVEVVVDNAGLISGNTGLLIEAGSVVISNSGRITGVDEPTDGLDDIGDLDSSIGIVALVDGTAEIGNSGTISGSVVGILAEGDLLLDNTGTISGGEAGVSLLGGVIHNAEGGVISGGGGIELLDPEASAQLINDGAIRATEDVAVNFGSGAIYNSGSIVSLGRYDEDDPLADPDEIYAAVLLEGGSLVNAAGGLVLGAEAGVVDQGDADGDGATVRNEGQILAGVAVTSMGDDFVLENIGGRIAGGIRAVDLSGEDAMIVNQAGLIDGGLWLNGNGAVVDNRAGGVMIRTGARGEDGKPDSAVIDLLDVDGAVVTNAGLIAGNDADGINAGLSDESAWASLEVANLSGARIAGVTAIDAEVDTLDIDNAGFLTGEDYGVYATADDVSIVNRAGGEITGGISAIDVEGGFDIENAGAISGGNDERHAPAMFLIGDGTLTNAAGGRITGGVAISSDADGLVDVVNAGVIEAERLAIQAGGEASVENQAGGLISAALGIVFTSSIDPDALPIDTPTLVNRGEIRGGVIYDAGMVNIADIGGRLGANEEGWALTFSEDADERWLTVRDGAVIDGDVLAGETNDLNAARDREDSVATFEGGGSFAHDLSGFGLIEKEGAGTWRFSGNLLAAAFDVNEGGVRLDGRFTGDEMTVGTGGTLSGNGTIEGDLVSEGRVAPGNSIGTITVTGDFTQTATGTLAMEYAADGAGGTVTDRLVVGGAATIEGGTLSLTSFDGSTPRYASAELITATDGITGTFDTVETDRAGLVGRLLADGDVISLRLVDTENGFRALATTRNARNVATVLETQGLTATGDRDQLLSELAALGDADAAAALGDLAGSEYAGHWRYLRGAGRAFVDGAANAGHAGHRGAWITGFGNTGRTSGEDDAGDLRWRSAGTAVGIDFAVGETARLGIAAGVTDGRTTARSRDAGIDTTGWHVGAYGAVPAGPVTLDAVVAYTRSSSDADRSITGTGRTARGSFDTDQVTAAIGVSTDLVVPGAKPGTPEAAAGAPSWTVTPMLRLIYDRQKSDDVTETGAGAAALVVQGGTVEGLEAFAGVRFSTAYGDAAKGETVIRPSFTLGIGQELLDRDQTLTAHFAGDPANPFQVDGVSQGRTTGRIGAAVEADVAPGVTLGVGYAGAIDETGGDHRLTAGLRFSW</sequence>
<comment type="caution">
    <text evidence="2">The sequence shown here is derived from an EMBL/GenBank/DDBJ whole genome shotgun (WGS) entry which is preliminary data.</text>
</comment>
<dbReference type="EMBL" id="LPZR01000034">
    <property type="protein sequence ID" value="KYO57017.1"/>
    <property type="molecule type" value="Genomic_DNA"/>
</dbReference>
<dbReference type="OrthoDB" id="5930286at2"/>
<proteinExistence type="predicted"/>
<evidence type="ECO:0000313" key="2">
    <source>
        <dbReference type="EMBL" id="KYO57017.1"/>
    </source>
</evidence>
<evidence type="ECO:0000259" key="1">
    <source>
        <dbReference type="PROSITE" id="PS51208"/>
    </source>
</evidence>
<organism evidence="2 3">
    <name type="scientific">Tistrella mobilis</name>
    <dbReference type="NCBI Taxonomy" id="171437"/>
    <lineage>
        <taxon>Bacteria</taxon>
        <taxon>Pseudomonadati</taxon>
        <taxon>Pseudomonadota</taxon>
        <taxon>Alphaproteobacteria</taxon>
        <taxon>Geminicoccales</taxon>
        <taxon>Geminicoccaceae</taxon>
        <taxon>Tistrella</taxon>
    </lineage>
</organism>
<dbReference type="GeneID" id="97240058"/>
<dbReference type="Gene3D" id="2.40.128.130">
    <property type="entry name" value="Autotransporter beta-domain"/>
    <property type="match status" value="1"/>
</dbReference>
<feature type="domain" description="Autotransporter" evidence="1">
    <location>
        <begin position="1930"/>
        <end position="2224"/>
    </location>
</feature>
<dbReference type="InterPro" id="IPR036709">
    <property type="entry name" value="Autotransporte_beta_dom_sf"/>
</dbReference>
<accession>A0A161R7K8</accession>
<dbReference type="Proteomes" id="UP000075787">
    <property type="component" value="Unassembled WGS sequence"/>
</dbReference>
<gene>
    <name evidence="2" type="ORF">AUP44_21270</name>
</gene>